<proteinExistence type="predicted"/>
<organism evidence="1 2">
    <name type="scientific">Mycena maculata</name>
    <dbReference type="NCBI Taxonomy" id="230809"/>
    <lineage>
        <taxon>Eukaryota</taxon>
        <taxon>Fungi</taxon>
        <taxon>Dikarya</taxon>
        <taxon>Basidiomycota</taxon>
        <taxon>Agaricomycotina</taxon>
        <taxon>Agaricomycetes</taxon>
        <taxon>Agaricomycetidae</taxon>
        <taxon>Agaricales</taxon>
        <taxon>Marasmiineae</taxon>
        <taxon>Mycenaceae</taxon>
        <taxon>Mycena</taxon>
    </lineage>
</organism>
<evidence type="ECO:0000313" key="1">
    <source>
        <dbReference type="EMBL" id="KAJ7720083.1"/>
    </source>
</evidence>
<evidence type="ECO:0000313" key="2">
    <source>
        <dbReference type="Proteomes" id="UP001215280"/>
    </source>
</evidence>
<accession>A0AAD7HGK5</accession>
<name>A0AAD7HGK5_9AGAR</name>
<sequence length="258" mass="29114">MCSLSLNSCQIVYGADIQPTGVPVHNIKKFEEFGWVLDENPPGARKSTDGIAKFDALSHKNLLPTNYSVLNFAIPSVDFRARHWILSYTYVGIICVTSEGDWTKIESKRLPELFISDMPLRRWSVAFFRARIEVWRVQRSKKDKGGAHDIQEKHSMQFFSSPRAVLGTETELKVSKYINPISNMIPKLAEADVGRLRSRCTSVACPWQGIWTLRVRATHHLPFNLGVHSRTEESGTWTWSLLDSGTKATSVAPSIQVP</sequence>
<reference evidence="1" key="1">
    <citation type="submission" date="2023-03" db="EMBL/GenBank/DDBJ databases">
        <title>Massive genome expansion in bonnet fungi (Mycena s.s.) driven by repeated elements and novel gene families across ecological guilds.</title>
        <authorList>
            <consortium name="Lawrence Berkeley National Laboratory"/>
            <person name="Harder C.B."/>
            <person name="Miyauchi S."/>
            <person name="Viragh M."/>
            <person name="Kuo A."/>
            <person name="Thoen E."/>
            <person name="Andreopoulos B."/>
            <person name="Lu D."/>
            <person name="Skrede I."/>
            <person name="Drula E."/>
            <person name="Henrissat B."/>
            <person name="Morin E."/>
            <person name="Kohler A."/>
            <person name="Barry K."/>
            <person name="LaButti K."/>
            <person name="Morin E."/>
            <person name="Salamov A."/>
            <person name="Lipzen A."/>
            <person name="Mereny Z."/>
            <person name="Hegedus B."/>
            <person name="Baldrian P."/>
            <person name="Stursova M."/>
            <person name="Weitz H."/>
            <person name="Taylor A."/>
            <person name="Grigoriev I.V."/>
            <person name="Nagy L.G."/>
            <person name="Martin F."/>
            <person name="Kauserud H."/>
        </authorList>
    </citation>
    <scope>NUCLEOTIDE SEQUENCE</scope>
    <source>
        <strain evidence="1">CBHHK188m</strain>
    </source>
</reference>
<keyword evidence="2" id="KW-1185">Reference proteome</keyword>
<dbReference type="Proteomes" id="UP001215280">
    <property type="component" value="Unassembled WGS sequence"/>
</dbReference>
<protein>
    <submittedName>
        <fullName evidence="1">Uncharacterized protein</fullName>
    </submittedName>
</protein>
<gene>
    <name evidence="1" type="ORF">DFH07DRAFT_1009026</name>
</gene>
<dbReference type="AlphaFoldDB" id="A0AAD7HGK5"/>
<dbReference type="EMBL" id="JARJLG010000284">
    <property type="protein sequence ID" value="KAJ7720083.1"/>
    <property type="molecule type" value="Genomic_DNA"/>
</dbReference>
<comment type="caution">
    <text evidence="1">The sequence shown here is derived from an EMBL/GenBank/DDBJ whole genome shotgun (WGS) entry which is preliminary data.</text>
</comment>